<evidence type="ECO:0000313" key="3">
    <source>
        <dbReference type="Proteomes" id="UP001501624"/>
    </source>
</evidence>
<feature type="region of interest" description="Disordered" evidence="1">
    <location>
        <begin position="17"/>
        <end position="71"/>
    </location>
</feature>
<accession>A0ABP7JHW0</accession>
<name>A0ABP7JHW0_9PSEU</name>
<keyword evidence="3" id="KW-1185">Reference proteome</keyword>
<dbReference type="EMBL" id="BAABCM010000015">
    <property type="protein sequence ID" value="GAA3845420.1"/>
    <property type="molecule type" value="Genomic_DNA"/>
</dbReference>
<gene>
    <name evidence="2" type="ORF">GCM10022380_74440</name>
</gene>
<evidence type="ECO:0000313" key="2">
    <source>
        <dbReference type="EMBL" id="GAA3845420.1"/>
    </source>
</evidence>
<protein>
    <submittedName>
        <fullName evidence="2">Uncharacterized protein</fullName>
    </submittedName>
</protein>
<organism evidence="2 3">
    <name type="scientific">Amycolatopsis tucumanensis</name>
    <dbReference type="NCBI Taxonomy" id="401106"/>
    <lineage>
        <taxon>Bacteria</taxon>
        <taxon>Bacillati</taxon>
        <taxon>Actinomycetota</taxon>
        <taxon>Actinomycetes</taxon>
        <taxon>Pseudonocardiales</taxon>
        <taxon>Pseudonocardiaceae</taxon>
        <taxon>Amycolatopsis</taxon>
    </lineage>
</organism>
<sequence>MNTSGWGHVHTIYRDPTNEYANSATQQEATGGKWVPAPRRQAAPHPRATDASTGSTSPGCAPVPGALTCAP</sequence>
<evidence type="ECO:0000256" key="1">
    <source>
        <dbReference type="SAM" id="MobiDB-lite"/>
    </source>
</evidence>
<comment type="caution">
    <text evidence="2">The sequence shown here is derived from an EMBL/GenBank/DDBJ whole genome shotgun (WGS) entry which is preliminary data.</text>
</comment>
<dbReference type="Proteomes" id="UP001501624">
    <property type="component" value="Unassembled WGS sequence"/>
</dbReference>
<reference evidence="3" key="1">
    <citation type="journal article" date="2019" name="Int. J. Syst. Evol. Microbiol.">
        <title>The Global Catalogue of Microorganisms (GCM) 10K type strain sequencing project: providing services to taxonomists for standard genome sequencing and annotation.</title>
        <authorList>
            <consortium name="The Broad Institute Genomics Platform"/>
            <consortium name="The Broad Institute Genome Sequencing Center for Infectious Disease"/>
            <person name="Wu L."/>
            <person name="Ma J."/>
        </authorList>
    </citation>
    <scope>NUCLEOTIDE SEQUENCE [LARGE SCALE GENOMIC DNA]</scope>
    <source>
        <strain evidence="3">JCM 17017</strain>
    </source>
</reference>
<feature type="compositionally biased region" description="Polar residues" evidence="1">
    <location>
        <begin position="19"/>
        <end position="29"/>
    </location>
</feature>
<feature type="compositionally biased region" description="Low complexity" evidence="1">
    <location>
        <begin position="36"/>
        <end position="46"/>
    </location>
</feature>
<proteinExistence type="predicted"/>